<name>A0A2W7NXA5_9BACT</name>
<dbReference type="Gene3D" id="3.30.420.250">
    <property type="match status" value="1"/>
</dbReference>
<keyword evidence="2" id="KW-1185">Reference proteome</keyword>
<dbReference type="CDD" id="cd24013">
    <property type="entry name" value="ASKHA_ATPase_BT3980-like"/>
    <property type="match status" value="1"/>
</dbReference>
<evidence type="ECO:0000313" key="1">
    <source>
        <dbReference type="EMBL" id="PZX17916.1"/>
    </source>
</evidence>
<dbReference type="Proteomes" id="UP000249239">
    <property type="component" value="Unassembled WGS sequence"/>
</dbReference>
<evidence type="ECO:0000313" key="2">
    <source>
        <dbReference type="Proteomes" id="UP000249239"/>
    </source>
</evidence>
<dbReference type="EMBL" id="QKZK01000008">
    <property type="protein sequence ID" value="PZX17916.1"/>
    <property type="molecule type" value="Genomic_DNA"/>
</dbReference>
<accession>A0A2W7NXA5</accession>
<sequence>MDQFSVVDESFDSQLSSSYYLSIRIAPDGFSFCVLDPIYNRFILFKEGRFKKIDGHWQQTIALLRNEPLFLLGFKRKTIVIENDPIALVPNALYRPENAGELIDGTYAVDRTGMHILENPMRMVDAVNLFMVPDTLHGVIRDLFPDVRMLHHVTPLLEATMLDDYSSPERHFVHLYFRHGVFDVLVMGQRDLKLINRFSFSDDNEVVYYLLFVFEQLKLQPGKTDVIVAGDIDLLAARFLLLKSYFKTVKMAVLPSHFQVADALLSVSLGRHLLLFNSFLCV</sequence>
<dbReference type="Pfam" id="PF12864">
    <property type="entry name" value="DUF3822"/>
    <property type="match status" value="1"/>
</dbReference>
<protein>
    <submittedName>
        <fullName evidence="1">Uncharacterized protein DUF3822</fullName>
    </submittedName>
</protein>
<dbReference type="InterPro" id="IPR024213">
    <property type="entry name" value="DUF3822"/>
</dbReference>
<comment type="caution">
    <text evidence="1">The sequence shown here is derived from an EMBL/GenBank/DDBJ whole genome shotgun (WGS) entry which is preliminary data.</text>
</comment>
<dbReference type="Gene3D" id="3.30.420.260">
    <property type="match status" value="1"/>
</dbReference>
<proteinExistence type="predicted"/>
<dbReference type="RefSeq" id="WP_111445027.1">
    <property type="nucleotide sequence ID" value="NZ_QKZK01000008.1"/>
</dbReference>
<reference evidence="1 2" key="1">
    <citation type="submission" date="2018-06" db="EMBL/GenBank/DDBJ databases">
        <title>Genomic Encyclopedia of Archaeal and Bacterial Type Strains, Phase II (KMG-II): from individual species to whole genera.</title>
        <authorList>
            <person name="Goeker M."/>
        </authorList>
    </citation>
    <scope>NUCLEOTIDE SEQUENCE [LARGE SCALE GENOMIC DNA]</scope>
    <source>
        <strain evidence="1 2">DSM 6779</strain>
    </source>
</reference>
<dbReference type="OrthoDB" id="658622at2"/>
<dbReference type="AlphaFoldDB" id="A0A2W7NXA5"/>
<organism evidence="1 2">
    <name type="scientific">Breznakibacter xylanolyticus</name>
    <dbReference type="NCBI Taxonomy" id="990"/>
    <lineage>
        <taxon>Bacteria</taxon>
        <taxon>Pseudomonadati</taxon>
        <taxon>Bacteroidota</taxon>
        <taxon>Bacteroidia</taxon>
        <taxon>Marinilabiliales</taxon>
        <taxon>Marinilabiliaceae</taxon>
        <taxon>Breznakibacter</taxon>
    </lineage>
</organism>
<gene>
    <name evidence="1" type="ORF">LX69_01329</name>
</gene>